<sequence>MQYRNLGKTGFSISEISLGTWQVGGKWGDSFSHDNADQILNAAVDSGVNFIDTADVYGDGESEKAVGRLVRSRTERIYVATKCGRRLQPHVNEAYQPKVLRNFVEDSLRNMGLETLDLIQLHCPPTEVYYRPAIFEEFDRLKDEGKIQNLGVSVEKIEEGLKAIEFPNVQSVQIIFNMFRQRPAELFFEQAKRREIGIIVRVPLASGLLTGKFDRNTNFSKDDHRNFNRQGDAFDKGETFSGVDYETGLAAVDELKAVFPGAQNVAPDALRWILTFDAVSCIIPGASKPEHLASNLQAMERPAPSPEQMAAVKKIYDERIKNPVHYLW</sequence>
<dbReference type="CDD" id="cd19086">
    <property type="entry name" value="AKR_AKR11C1"/>
    <property type="match status" value="1"/>
</dbReference>
<dbReference type="Pfam" id="PF00248">
    <property type="entry name" value="Aldo_ket_red"/>
    <property type="match status" value="1"/>
</dbReference>
<comment type="caution">
    <text evidence="2">The sequence shown here is derived from an EMBL/GenBank/DDBJ whole genome shotgun (WGS) entry which is preliminary data.</text>
</comment>
<reference evidence="3" key="1">
    <citation type="journal article" date="2019" name="Int. J. Syst. Evol. Microbiol.">
        <title>The Global Catalogue of Microorganisms (GCM) 10K type strain sequencing project: providing services to taxonomists for standard genome sequencing and annotation.</title>
        <authorList>
            <consortium name="The Broad Institute Genomics Platform"/>
            <consortium name="The Broad Institute Genome Sequencing Center for Infectious Disease"/>
            <person name="Wu L."/>
            <person name="Ma J."/>
        </authorList>
    </citation>
    <scope>NUCLEOTIDE SEQUENCE [LARGE SCALE GENOMIC DNA]</scope>
    <source>
        <strain evidence="3">KCTC 42805</strain>
    </source>
</reference>
<dbReference type="PANTHER" id="PTHR43312">
    <property type="entry name" value="D-THREO-ALDOSE 1-DEHYDROGENASE"/>
    <property type="match status" value="1"/>
</dbReference>
<feature type="domain" description="NADP-dependent oxidoreductase" evidence="1">
    <location>
        <begin position="15"/>
        <end position="316"/>
    </location>
</feature>
<evidence type="ECO:0000259" key="1">
    <source>
        <dbReference type="Pfam" id="PF00248"/>
    </source>
</evidence>
<dbReference type="InterPro" id="IPR023210">
    <property type="entry name" value="NADP_OxRdtase_dom"/>
</dbReference>
<dbReference type="SUPFAM" id="SSF51430">
    <property type="entry name" value="NAD(P)-linked oxidoreductase"/>
    <property type="match status" value="1"/>
</dbReference>
<evidence type="ECO:0000313" key="2">
    <source>
        <dbReference type="EMBL" id="MFD2569769.1"/>
    </source>
</evidence>
<organism evidence="2 3">
    <name type="scientific">Spirosoma soli</name>
    <dbReference type="NCBI Taxonomy" id="1770529"/>
    <lineage>
        <taxon>Bacteria</taxon>
        <taxon>Pseudomonadati</taxon>
        <taxon>Bacteroidota</taxon>
        <taxon>Cytophagia</taxon>
        <taxon>Cytophagales</taxon>
        <taxon>Cytophagaceae</taxon>
        <taxon>Spirosoma</taxon>
    </lineage>
</organism>
<dbReference type="PANTHER" id="PTHR43312:SF1">
    <property type="entry name" value="NADP-DEPENDENT OXIDOREDUCTASE DOMAIN-CONTAINING PROTEIN"/>
    <property type="match status" value="1"/>
</dbReference>
<gene>
    <name evidence="2" type="ORF">ACFSUS_03935</name>
</gene>
<dbReference type="InterPro" id="IPR020471">
    <property type="entry name" value="AKR"/>
</dbReference>
<keyword evidence="3" id="KW-1185">Reference proteome</keyword>
<dbReference type="Gene3D" id="3.20.20.100">
    <property type="entry name" value="NADP-dependent oxidoreductase domain"/>
    <property type="match status" value="1"/>
</dbReference>
<dbReference type="InterPro" id="IPR036812">
    <property type="entry name" value="NAD(P)_OxRdtase_dom_sf"/>
</dbReference>
<dbReference type="Proteomes" id="UP001597469">
    <property type="component" value="Unassembled WGS sequence"/>
</dbReference>
<accession>A0ABW5LYT2</accession>
<proteinExistence type="predicted"/>
<name>A0ABW5LYT2_9BACT</name>
<dbReference type="EMBL" id="JBHULN010000002">
    <property type="protein sequence ID" value="MFD2569769.1"/>
    <property type="molecule type" value="Genomic_DNA"/>
</dbReference>
<dbReference type="RefSeq" id="WP_381519383.1">
    <property type="nucleotide sequence ID" value="NZ_JBHULN010000002.1"/>
</dbReference>
<dbReference type="InterPro" id="IPR053135">
    <property type="entry name" value="AKR2_Oxidoreductase"/>
</dbReference>
<protein>
    <submittedName>
        <fullName evidence="2">Aldo/keto reductase</fullName>
    </submittedName>
</protein>
<evidence type="ECO:0000313" key="3">
    <source>
        <dbReference type="Proteomes" id="UP001597469"/>
    </source>
</evidence>
<dbReference type="PRINTS" id="PR00069">
    <property type="entry name" value="ALDKETRDTASE"/>
</dbReference>